<gene>
    <name evidence="4" type="ORF">OCV63_06770</name>
</gene>
<dbReference type="Proteomes" id="UP001652461">
    <property type="component" value="Unassembled WGS sequence"/>
</dbReference>
<evidence type="ECO:0008006" key="6">
    <source>
        <dbReference type="Google" id="ProtNLM"/>
    </source>
</evidence>
<keyword evidence="3" id="KW-1133">Transmembrane helix</keyword>
<reference evidence="4 5" key="1">
    <citation type="journal article" date="2021" name="ISME Commun">
        <title>Automated analysis of genomic sequences facilitates high-throughput and comprehensive description of bacteria.</title>
        <authorList>
            <person name="Hitch T.C.A."/>
        </authorList>
    </citation>
    <scope>NUCLEOTIDE SEQUENCE [LARGE SCALE GENOMIC DNA]</scope>
    <source>
        <strain evidence="4 5">Sanger_04</strain>
    </source>
</reference>
<dbReference type="SUPFAM" id="SSF82185">
    <property type="entry name" value="Histone H3 K4-specific methyltransferase SET7/9 N-terminal domain"/>
    <property type="match status" value="2"/>
</dbReference>
<keyword evidence="5" id="KW-1185">Reference proteome</keyword>
<evidence type="ECO:0000256" key="3">
    <source>
        <dbReference type="SAM" id="Phobius"/>
    </source>
</evidence>
<evidence type="ECO:0000313" key="4">
    <source>
        <dbReference type="EMBL" id="MCU6696598.1"/>
    </source>
</evidence>
<dbReference type="PANTHER" id="PTHR23084:SF263">
    <property type="entry name" value="MORN REPEAT-CONTAINING PROTEIN 1"/>
    <property type="match status" value="1"/>
</dbReference>
<dbReference type="RefSeq" id="WP_158363023.1">
    <property type="nucleotide sequence ID" value="NZ_JAOQKC010000007.1"/>
</dbReference>
<keyword evidence="3" id="KW-0812">Transmembrane</keyword>
<dbReference type="EMBL" id="JAOQKC010000007">
    <property type="protein sequence ID" value="MCU6696598.1"/>
    <property type="molecule type" value="Genomic_DNA"/>
</dbReference>
<evidence type="ECO:0000256" key="2">
    <source>
        <dbReference type="SAM" id="MobiDB-lite"/>
    </source>
</evidence>
<evidence type="ECO:0000256" key="1">
    <source>
        <dbReference type="ARBA" id="ARBA00022737"/>
    </source>
</evidence>
<organism evidence="4 5">
    <name type="scientific">Laedolimicola ammoniilytica</name>
    <dbReference type="NCBI Taxonomy" id="2981771"/>
    <lineage>
        <taxon>Bacteria</taxon>
        <taxon>Bacillati</taxon>
        <taxon>Bacillota</taxon>
        <taxon>Clostridia</taxon>
        <taxon>Lachnospirales</taxon>
        <taxon>Lachnospiraceae</taxon>
        <taxon>Laedolimicola</taxon>
    </lineage>
</organism>
<accession>A0ABT2RWB8</accession>
<dbReference type="SMART" id="SM00698">
    <property type="entry name" value="MORN"/>
    <property type="match status" value="6"/>
</dbReference>
<dbReference type="Gene3D" id="2.20.110.10">
    <property type="entry name" value="Histone H3 K4-specific methyltransferase SET7/9 N-terminal domain"/>
    <property type="match status" value="2"/>
</dbReference>
<sequence>MGSLFKLIANGIARMSQGVQGSYAFTLLGKAFIRLRTAVMNPFQRVVRRVQQLFNANIITSKLVTPINAKVRKVLNGEAKSPEDYFTIGRFWISKMLVYFLILAGCAAVFIYFNWIAAPMSDTTASENVTTTVYYDYDDVKLGEYTGKANIRAANGSVVYTGDIAAGVCKGNGKLWNQDGTLVYEGGFENNGFSGTGTLYGVNGAVRYTGEFKDNQFSGSGVLYFENKNMEYAGNFENGAFQGEGTLYNESGTMIYEGEFQNGAYHGTGVSYYESGVKKYEGEFYMGQPQGKGISYDASGRKLFEGQFARGGIQYEALVGQTLDKVLEMMGEKPLVYYNEGSTSFLFERAQVILKADCLVELQLDSTSTSEGDSYYVPNDNGETLDETEASQIPDTTATTDNTTTASDGTVITIEQSAAEKAAEEEQQRMSSLPVLNGYHIYYYLSTDKWQAAADLDGSAVNITAVTAYGDSLNVDFLEKSLKTPENGGVGLQECVAIDRIRMDIPTAFSSVSYELTTRNKTYLEVSGVNMAEAIYEEVCEENNVRYRLCYEMDDPEQLMFLTVENK</sequence>
<comment type="caution">
    <text evidence="4">The sequence shown here is derived from an EMBL/GenBank/DDBJ whole genome shotgun (WGS) entry which is preliminary data.</text>
</comment>
<dbReference type="Pfam" id="PF02493">
    <property type="entry name" value="MORN"/>
    <property type="match status" value="5"/>
</dbReference>
<protein>
    <recommendedName>
        <fullName evidence="6">MORN repeat protein</fullName>
    </recommendedName>
</protein>
<proteinExistence type="predicted"/>
<evidence type="ECO:0000313" key="5">
    <source>
        <dbReference type="Proteomes" id="UP001652461"/>
    </source>
</evidence>
<keyword evidence="3" id="KW-0472">Membrane</keyword>
<feature type="transmembrane region" description="Helical" evidence="3">
    <location>
        <begin position="97"/>
        <end position="117"/>
    </location>
</feature>
<feature type="region of interest" description="Disordered" evidence="2">
    <location>
        <begin position="369"/>
        <end position="405"/>
    </location>
</feature>
<dbReference type="PANTHER" id="PTHR23084">
    <property type="entry name" value="PHOSPHATIDYLINOSITOL-4-PHOSPHATE 5-KINASE RELATED"/>
    <property type="match status" value="1"/>
</dbReference>
<feature type="compositionally biased region" description="Low complexity" evidence="2">
    <location>
        <begin position="395"/>
        <end position="405"/>
    </location>
</feature>
<keyword evidence="1" id="KW-0677">Repeat</keyword>
<dbReference type="InterPro" id="IPR003409">
    <property type="entry name" value="MORN"/>
</dbReference>
<name>A0ABT2RWB8_9FIRM</name>